<feature type="region of interest" description="Disordered" evidence="1">
    <location>
        <begin position="80"/>
        <end position="99"/>
    </location>
</feature>
<dbReference type="EMBL" id="KZ522905">
    <property type="protein sequence ID" value="PKU28032.1"/>
    <property type="molecule type" value="Genomic_DNA"/>
</dbReference>
<sequence>MLDNPFSEEIFPNIQPEPPLAQVEAISSCPIACDLDKLKDVQPHLCEYLDVCLVPQQEVFRLPAQQSAYLESKEIKRHAVEHPGSAREDTSSVASYSVL</sequence>
<evidence type="ECO:0000313" key="3">
    <source>
        <dbReference type="Proteomes" id="UP000233556"/>
    </source>
</evidence>
<proteinExistence type="predicted"/>
<dbReference type="AlphaFoldDB" id="A0A2I0T2N1"/>
<accession>A0A2I0T2N1</accession>
<dbReference type="Proteomes" id="UP000233556">
    <property type="component" value="Unassembled WGS sequence"/>
</dbReference>
<name>A0A2I0T2N1_LIMLA</name>
<evidence type="ECO:0000313" key="2">
    <source>
        <dbReference type="EMBL" id="PKU28032.1"/>
    </source>
</evidence>
<feature type="compositionally biased region" description="Basic and acidic residues" evidence="1">
    <location>
        <begin position="80"/>
        <end position="90"/>
    </location>
</feature>
<gene>
    <name evidence="2" type="ORF">llap_21664</name>
</gene>
<dbReference type="OrthoDB" id="9398413at2759"/>
<organism evidence="2 3">
    <name type="scientific">Limosa lapponica baueri</name>
    <dbReference type="NCBI Taxonomy" id="1758121"/>
    <lineage>
        <taxon>Eukaryota</taxon>
        <taxon>Metazoa</taxon>
        <taxon>Chordata</taxon>
        <taxon>Craniata</taxon>
        <taxon>Vertebrata</taxon>
        <taxon>Euteleostomi</taxon>
        <taxon>Archelosauria</taxon>
        <taxon>Archosauria</taxon>
        <taxon>Dinosauria</taxon>
        <taxon>Saurischia</taxon>
        <taxon>Theropoda</taxon>
        <taxon>Coelurosauria</taxon>
        <taxon>Aves</taxon>
        <taxon>Neognathae</taxon>
        <taxon>Neoaves</taxon>
        <taxon>Charadriiformes</taxon>
        <taxon>Scolopacidae</taxon>
        <taxon>Limosa</taxon>
    </lineage>
</organism>
<reference evidence="3" key="2">
    <citation type="submission" date="2017-12" db="EMBL/GenBank/DDBJ databases">
        <title>Genome sequence of the Bar-tailed Godwit (Limosa lapponica baueri).</title>
        <authorList>
            <person name="Lima N.C.B."/>
            <person name="Parody-Merino A.M."/>
            <person name="Battley P.F."/>
            <person name="Fidler A.E."/>
            <person name="Prosdocimi F."/>
        </authorList>
    </citation>
    <scope>NUCLEOTIDE SEQUENCE [LARGE SCALE GENOMIC DNA]</scope>
</reference>
<keyword evidence="3" id="KW-1185">Reference proteome</keyword>
<reference evidence="3" key="1">
    <citation type="submission" date="2017-11" db="EMBL/GenBank/DDBJ databases">
        <authorList>
            <person name="Lima N.C."/>
            <person name="Parody-Merino A.M."/>
            <person name="Battley P.F."/>
            <person name="Fidler A.E."/>
            <person name="Prosdocimi F."/>
        </authorList>
    </citation>
    <scope>NUCLEOTIDE SEQUENCE [LARGE SCALE GENOMIC DNA]</scope>
</reference>
<evidence type="ECO:0000256" key="1">
    <source>
        <dbReference type="SAM" id="MobiDB-lite"/>
    </source>
</evidence>
<protein>
    <submittedName>
        <fullName evidence="2">Uncharacterized protein</fullName>
    </submittedName>
</protein>